<evidence type="ECO:0000313" key="3">
    <source>
        <dbReference type="Proteomes" id="UP001194580"/>
    </source>
</evidence>
<feature type="compositionally biased region" description="Polar residues" evidence="1">
    <location>
        <begin position="107"/>
        <end position="123"/>
    </location>
</feature>
<feature type="region of interest" description="Disordered" evidence="1">
    <location>
        <begin position="88"/>
        <end position="134"/>
    </location>
</feature>
<gene>
    <name evidence="2" type="ORF">BGZ95_007020</name>
</gene>
<feature type="compositionally biased region" description="Polar residues" evidence="1">
    <location>
        <begin position="801"/>
        <end position="821"/>
    </location>
</feature>
<dbReference type="AlphaFoldDB" id="A0AAD4DFY8"/>
<dbReference type="EMBL" id="JAAAIL010000336">
    <property type="protein sequence ID" value="KAG0276790.1"/>
    <property type="molecule type" value="Genomic_DNA"/>
</dbReference>
<feature type="compositionally biased region" description="Polar residues" evidence="1">
    <location>
        <begin position="177"/>
        <end position="194"/>
    </location>
</feature>
<organism evidence="2 3">
    <name type="scientific">Linnemannia exigua</name>
    <dbReference type="NCBI Taxonomy" id="604196"/>
    <lineage>
        <taxon>Eukaryota</taxon>
        <taxon>Fungi</taxon>
        <taxon>Fungi incertae sedis</taxon>
        <taxon>Mucoromycota</taxon>
        <taxon>Mortierellomycotina</taxon>
        <taxon>Mortierellomycetes</taxon>
        <taxon>Mortierellales</taxon>
        <taxon>Mortierellaceae</taxon>
        <taxon>Linnemannia</taxon>
    </lineage>
</organism>
<proteinExistence type="predicted"/>
<dbReference type="PANTHER" id="PTHR46007:SF11">
    <property type="entry name" value="MEDIATOR OF RNA POLYMERASE II TRANSCRIPTION SUBUNIT 12"/>
    <property type="match status" value="1"/>
</dbReference>
<feature type="region of interest" description="Disordered" evidence="1">
    <location>
        <begin position="403"/>
        <end position="445"/>
    </location>
</feature>
<dbReference type="GO" id="GO:0016592">
    <property type="term" value="C:mediator complex"/>
    <property type="evidence" value="ECO:0007669"/>
    <property type="project" value="TreeGrafter"/>
</dbReference>
<dbReference type="Proteomes" id="UP001194580">
    <property type="component" value="Unassembled WGS sequence"/>
</dbReference>
<feature type="compositionally biased region" description="Low complexity" evidence="1">
    <location>
        <begin position="763"/>
        <end position="786"/>
    </location>
</feature>
<dbReference type="GO" id="GO:0003713">
    <property type="term" value="F:transcription coactivator activity"/>
    <property type="evidence" value="ECO:0007669"/>
    <property type="project" value="TreeGrafter"/>
</dbReference>
<dbReference type="InterPro" id="IPR051647">
    <property type="entry name" value="Mediator_comp_sub12"/>
</dbReference>
<evidence type="ECO:0000313" key="2">
    <source>
        <dbReference type="EMBL" id="KAG0276790.1"/>
    </source>
</evidence>
<feature type="compositionally biased region" description="Low complexity" evidence="1">
    <location>
        <begin position="305"/>
        <end position="316"/>
    </location>
</feature>
<sequence>MAPRSELEIAAVALVPRAMHQEVDEEKEGQKGGRDGSMMTMMAPRTKGSTVLLAQFSLTRAEIGSFRQLKTSTREKDYCACIFEQQQQQQDIEESETEENKSESDPLETTVTFGSVQTTQPIPRSSRSTCTTTTASTALPVSATTTSSYLSYLDSPLPQACDHIAASPPPPPSSSPCLSRQYNRGSSSFSTSEEQQQQQQRQIRRPITAWLCLACGGPALELPQRWIKRISYTASTRLLRISVCDSAFSSYEGVSWRSSYKSDLRCEDPTSGELNRVRTIDLCLSRLVEPKVIYDLLAKFPSELVSPSVDSSSSLPSPLPNRLHHRHLSSPWRGGQGKQASCSASTDCSPKMSPLGMLSPSLSEDTVWLSSSGGGTPDHFSRPYHQHPQHQALTDSATDLMMRHQQQQQLTRHDDNAPDDDPEDSHNYLGKVEDGDRYYRGDYNNTTSSSASVMSILMINHPRLQMSSPVTEKYQHPQYNHTHQLQQEHNQQCFTQRGLCSQSNPFAQDNAYNTLIRGIETCRGRAANSRQHQQQRSESNSGNLSAFSRGEVLPLGIETQPSERQVLQSAKGKNQQGGRQYDKQESHSRQPQQHQQQGNSGNGGSERRRKDQRRFSTSRQNNNFNFNQQYQRQPIGVVISTAQDQQHPTVPSPYGQQSSTGPALAAVVVAEETILQAAVPCRRRCISSGDLDPEPIAPIMPPSVCTALRRRHARRMSCDGRLETYLNSLLGSLPSRSVTSGAAAATIKVSVSSQSNSHRLLLLQQQQQQQQQQRQHSIQSRHSIQNHGDDNRVQSRGRGRTQGSINDAQYRSKRNSLTISTDFPKDSLRDTSMSSVSDVGSDRRASISSSISDISISLSHSTTLSSSSSSTSLSLSSCDDICARKGGPPVHYTLMCWIGGRWPCRLRPLIKKSTLNDVHAMLRRNLKLPPNYFIDIEFEWQGQTYMIMDATHWQWAREQVRNGDMAIRCKIWQKRFTR</sequence>
<feature type="region of interest" description="Disordered" evidence="1">
    <location>
        <begin position="763"/>
        <end position="842"/>
    </location>
</feature>
<feature type="compositionally biased region" description="Polar residues" evidence="1">
    <location>
        <begin position="563"/>
        <end position="578"/>
    </location>
</feature>
<feature type="region of interest" description="Disordered" evidence="1">
    <location>
        <begin position="563"/>
        <end position="631"/>
    </location>
</feature>
<protein>
    <submittedName>
        <fullName evidence="2">Uncharacterized protein</fullName>
    </submittedName>
</protein>
<feature type="compositionally biased region" description="Low complexity" evidence="1">
    <location>
        <begin position="349"/>
        <end position="363"/>
    </location>
</feature>
<reference evidence="2" key="1">
    <citation type="journal article" date="2020" name="Fungal Divers.">
        <title>Resolving the Mortierellaceae phylogeny through synthesis of multi-gene phylogenetics and phylogenomics.</title>
        <authorList>
            <person name="Vandepol N."/>
            <person name="Liber J."/>
            <person name="Desiro A."/>
            <person name="Na H."/>
            <person name="Kennedy M."/>
            <person name="Barry K."/>
            <person name="Grigoriev I.V."/>
            <person name="Miller A.N."/>
            <person name="O'Donnell K."/>
            <person name="Stajich J.E."/>
            <person name="Bonito G."/>
        </authorList>
    </citation>
    <scope>NUCLEOTIDE SEQUENCE</scope>
    <source>
        <strain evidence="2">NRRL 28262</strain>
    </source>
</reference>
<dbReference type="PANTHER" id="PTHR46007">
    <property type="entry name" value="MEDIATOR OF RNA POLYMERASE II TRANSCRIPTION SUBUNIT 12"/>
    <property type="match status" value="1"/>
</dbReference>
<accession>A0AAD4DFY8</accession>
<feature type="compositionally biased region" description="Low complexity" evidence="1">
    <location>
        <begin position="589"/>
        <end position="599"/>
    </location>
</feature>
<feature type="compositionally biased region" description="Polar residues" evidence="1">
    <location>
        <begin position="528"/>
        <end position="546"/>
    </location>
</feature>
<feature type="region of interest" description="Disordered" evidence="1">
    <location>
        <begin position="526"/>
        <end position="547"/>
    </location>
</feature>
<feature type="compositionally biased region" description="Low complexity" evidence="1">
    <location>
        <begin position="125"/>
        <end position="134"/>
    </location>
</feature>
<name>A0AAD4DFY8_9FUNG</name>
<feature type="compositionally biased region" description="Polar residues" evidence="1">
    <location>
        <begin position="338"/>
        <end position="348"/>
    </location>
</feature>
<comment type="caution">
    <text evidence="2">The sequence shown here is derived from an EMBL/GenBank/DDBJ whole genome shotgun (WGS) entry which is preliminary data.</text>
</comment>
<dbReference type="GO" id="GO:0045944">
    <property type="term" value="P:positive regulation of transcription by RNA polymerase II"/>
    <property type="evidence" value="ECO:0007669"/>
    <property type="project" value="TreeGrafter"/>
</dbReference>
<feature type="region of interest" description="Disordered" evidence="1">
    <location>
        <begin position="305"/>
        <end position="391"/>
    </location>
</feature>
<feature type="compositionally biased region" description="Basic and acidic residues" evidence="1">
    <location>
        <begin position="431"/>
        <end position="440"/>
    </location>
</feature>
<feature type="compositionally biased region" description="Low complexity" evidence="1">
    <location>
        <begin position="615"/>
        <end position="631"/>
    </location>
</feature>
<keyword evidence="3" id="KW-1185">Reference proteome</keyword>
<feature type="region of interest" description="Disordered" evidence="1">
    <location>
        <begin position="161"/>
        <end position="200"/>
    </location>
</feature>
<evidence type="ECO:0000256" key="1">
    <source>
        <dbReference type="SAM" id="MobiDB-lite"/>
    </source>
</evidence>